<feature type="transmembrane region" description="Helical" evidence="1">
    <location>
        <begin position="52"/>
        <end position="69"/>
    </location>
</feature>
<feature type="transmembrane region" description="Helical" evidence="1">
    <location>
        <begin position="90"/>
        <end position="112"/>
    </location>
</feature>
<proteinExistence type="predicted"/>
<keyword evidence="1" id="KW-0472">Membrane</keyword>
<keyword evidence="1" id="KW-0812">Transmembrane</keyword>
<feature type="transmembrane region" description="Helical" evidence="1">
    <location>
        <begin position="20"/>
        <end position="40"/>
    </location>
</feature>
<evidence type="ECO:0000313" key="3">
    <source>
        <dbReference type="Proteomes" id="UP000602050"/>
    </source>
</evidence>
<keyword evidence="3" id="KW-1185">Reference proteome</keyword>
<keyword evidence="1" id="KW-1133">Transmembrane helix</keyword>
<dbReference type="AlphaFoldDB" id="A0A8J2ZQN7"/>
<comment type="caution">
    <text evidence="2">The sequence shown here is derived from an EMBL/GenBank/DDBJ whole genome shotgun (WGS) entry which is preliminary data.</text>
</comment>
<name>A0A8J2ZQN7_9BACI</name>
<evidence type="ECO:0000256" key="1">
    <source>
        <dbReference type="SAM" id="Phobius"/>
    </source>
</evidence>
<gene>
    <name evidence="2" type="ORF">GCM10010978_06130</name>
</gene>
<evidence type="ECO:0000313" key="2">
    <source>
        <dbReference type="EMBL" id="GGH70814.1"/>
    </source>
</evidence>
<dbReference type="EMBL" id="BMEV01000007">
    <property type="protein sequence ID" value="GGH70814.1"/>
    <property type="molecule type" value="Genomic_DNA"/>
</dbReference>
<feature type="transmembrane region" description="Helical" evidence="1">
    <location>
        <begin position="118"/>
        <end position="138"/>
    </location>
</feature>
<organism evidence="2 3">
    <name type="scientific">Compostibacillus humi</name>
    <dbReference type="NCBI Taxonomy" id="1245525"/>
    <lineage>
        <taxon>Bacteria</taxon>
        <taxon>Bacillati</taxon>
        <taxon>Bacillota</taxon>
        <taxon>Bacilli</taxon>
        <taxon>Bacillales</taxon>
        <taxon>Bacillaceae</taxon>
        <taxon>Compostibacillus</taxon>
    </lineage>
</organism>
<dbReference type="Proteomes" id="UP000602050">
    <property type="component" value="Unassembled WGS sequence"/>
</dbReference>
<reference evidence="2" key="1">
    <citation type="journal article" date="2014" name="Int. J. Syst. Evol. Microbiol.">
        <title>Complete genome sequence of Corynebacterium casei LMG S-19264T (=DSM 44701T), isolated from a smear-ripened cheese.</title>
        <authorList>
            <consortium name="US DOE Joint Genome Institute (JGI-PGF)"/>
            <person name="Walter F."/>
            <person name="Albersmeier A."/>
            <person name="Kalinowski J."/>
            <person name="Ruckert C."/>
        </authorList>
    </citation>
    <scope>NUCLEOTIDE SEQUENCE</scope>
    <source>
        <strain evidence="2">CGMCC 1.12360</strain>
    </source>
</reference>
<reference evidence="2" key="2">
    <citation type="submission" date="2020-09" db="EMBL/GenBank/DDBJ databases">
        <authorList>
            <person name="Sun Q."/>
            <person name="Zhou Y."/>
        </authorList>
    </citation>
    <scope>NUCLEOTIDE SEQUENCE</scope>
    <source>
        <strain evidence="2">CGMCC 1.12360</strain>
    </source>
</reference>
<dbReference type="RefSeq" id="WP_188390903.1">
    <property type="nucleotide sequence ID" value="NZ_BMEV01000007.1"/>
</dbReference>
<accession>A0A8J2ZQN7</accession>
<protein>
    <recommendedName>
        <fullName evidence="4">DUF3278 domain-containing protein</fullName>
    </recommendedName>
</protein>
<sequence>MKSWISFFLPDDEYKKKRMLYFLSEGSVILMFSLTIMMIFSNSFHLDAEISLLLPAAVFLVYVLGRYALSGIEYADIATEGAYKKELKHIFVRTGKFLGIYLLLYIAFIGIPSSQHDWVEMIGLILSISLLWFFVNYISLKRSYHKNKELL</sequence>
<evidence type="ECO:0008006" key="4">
    <source>
        <dbReference type="Google" id="ProtNLM"/>
    </source>
</evidence>